<dbReference type="Proteomes" id="UP000321497">
    <property type="component" value="Unassembled WGS sequence"/>
</dbReference>
<feature type="domain" description="SnoaL-like" evidence="1">
    <location>
        <begin position="51"/>
        <end position="151"/>
    </location>
</feature>
<dbReference type="EMBL" id="VORT01000009">
    <property type="protein sequence ID" value="TXD72243.1"/>
    <property type="molecule type" value="Genomic_DNA"/>
</dbReference>
<evidence type="ECO:0000259" key="1">
    <source>
        <dbReference type="Pfam" id="PF12680"/>
    </source>
</evidence>
<protein>
    <submittedName>
        <fullName evidence="2">DUF4440 domain-containing protein</fullName>
    </submittedName>
</protein>
<accession>A0A5C6YX46</accession>
<dbReference type="PROSITE" id="PS51257">
    <property type="entry name" value="PROKAR_LIPOPROTEIN"/>
    <property type="match status" value="1"/>
</dbReference>
<sequence>MKKFIQFASFITILAITLSGCNNQQKEESTEVEPMDMANLKVEIQAMEDAYSAGEKAKDADAVVAYYSEDAVSYSRNKQPISGKAAIRESVAKSIANDTLGEYNVYKVVDLFADGDLATEIGSWTQFDASGTETENGYYMSVFEKRDGKYVCVRDMSVSTKPLKEGM</sequence>
<name>A0A5C6YX46_9FLAO</name>
<dbReference type="OrthoDB" id="1440073at2"/>
<dbReference type="InterPro" id="IPR032710">
    <property type="entry name" value="NTF2-like_dom_sf"/>
</dbReference>
<keyword evidence="3" id="KW-1185">Reference proteome</keyword>
<dbReference type="AlphaFoldDB" id="A0A5C6YX46"/>
<reference evidence="2 3" key="1">
    <citation type="submission" date="2019-08" db="EMBL/GenBank/DDBJ databases">
        <title>Genome of Aequorivita antarctica SW49 (type strain).</title>
        <authorList>
            <person name="Bowman J.P."/>
        </authorList>
    </citation>
    <scope>NUCLEOTIDE SEQUENCE [LARGE SCALE GENOMIC DNA]</scope>
    <source>
        <strain evidence="2 3">SW49</strain>
    </source>
</reference>
<proteinExistence type="predicted"/>
<gene>
    <name evidence="2" type="ORF">ESU54_12500</name>
</gene>
<comment type="caution">
    <text evidence="2">The sequence shown here is derived from an EMBL/GenBank/DDBJ whole genome shotgun (WGS) entry which is preliminary data.</text>
</comment>
<dbReference type="SUPFAM" id="SSF54427">
    <property type="entry name" value="NTF2-like"/>
    <property type="match status" value="1"/>
</dbReference>
<dbReference type="Pfam" id="PF12680">
    <property type="entry name" value="SnoaL_2"/>
    <property type="match status" value="1"/>
</dbReference>
<dbReference type="InterPro" id="IPR037401">
    <property type="entry name" value="SnoaL-like"/>
</dbReference>
<dbReference type="Gene3D" id="3.10.450.50">
    <property type="match status" value="1"/>
</dbReference>
<evidence type="ECO:0000313" key="3">
    <source>
        <dbReference type="Proteomes" id="UP000321497"/>
    </source>
</evidence>
<dbReference type="RefSeq" id="WP_111844001.1">
    <property type="nucleotide sequence ID" value="NZ_UEGI01000004.1"/>
</dbReference>
<evidence type="ECO:0000313" key="2">
    <source>
        <dbReference type="EMBL" id="TXD72243.1"/>
    </source>
</evidence>
<organism evidence="2 3">
    <name type="scientific">Aequorivita antarctica</name>
    <dbReference type="NCBI Taxonomy" id="153266"/>
    <lineage>
        <taxon>Bacteria</taxon>
        <taxon>Pseudomonadati</taxon>
        <taxon>Bacteroidota</taxon>
        <taxon>Flavobacteriia</taxon>
        <taxon>Flavobacteriales</taxon>
        <taxon>Flavobacteriaceae</taxon>
        <taxon>Aequorivita</taxon>
    </lineage>
</organism>